<accession>A0A813LQR1</accession>
<reference evidence="1" key="1">
    <citation type="submission" date="2021-02" db="EMBL/GenBank/DDBJ databases">
        <authorList>
            <person name="Dougan E. K."/>
            <person name="Rhodes N."/>
            <person name="Thang M."/>
            <person name="Chan C."/>
        </authorList>
    </citation>
    <scope>NUCLEOTIDE SEQUENCE</scope>
</reference>
<gene>
    <name evidence="1" type="ORF">PGLA2088_LOCUS48008</name>
</gene>
<dbReference type="EMBL" id="CAJNNW010036586">
    <property type="protein sequence ID" value="CAE8735761.1"/>
    <property type="molecule type" value="Genomic_DNA"/>
</dbReference>
<evidence type="ECO:0000313" key="1">
    <source>
        <dbReference type="EMBL" id="CAE8735761.1"/>
    </source>
</evidence>
<sequence>METLRGLWSSASYGGYPEGSATLQVIGDTIRDHAQQLLGSATGSSDGPVQRRGKVYGDHRFQFALHFEPRSEHGGLCQTGVLVASATTFDGRTIPLKCQWKRQVGAHLIEISGINTNMYHTSADDIGMHIACTAEPEGDWGLGQ</sequence>
<name>A0A813LQR1_POLGL</name>
<dbReference type="Proteomes" id="UP000626109">
    <property type="component" value="Unassembled WGS sequence"/>
</dbReference>
<organism evidence="1 2">
    <name type="scientific">Polarella glacialis</name>
    <name type="common">Dinoflagellate</name>
    <dbReference type="NCBI Taxonomy" id="89957"/>
    <lineage>
        <taxon>Eukaryota</taxon>
        <taxon>Sar</taxon>
        <taxon>Alveolata</taxon>
        <taxon>Dinophyceae</taxon>
        <taxon>Suessiales</taxon>
        <taxon>Suessiaceae</taxon>
        <taxon>Polarella</taxon>
    </lineage>
</organism>
<dbReference type="AlphaFoldDB" id="A0A813LQR1"/>
<feature type="non-terminal residue" evidence="1">
    <location>
        <position position="1"/>
    </location>
</feature>
<evidence type="ECO:0000313" key="2">
    <source>
        <dbReference type="Proteomes" id="UP000626109"/>
    </source>
</evidence>
<proteinExistence type="predicted"/>
<comment type="caution">
    <text evidence="1">The sequence shown here is derived from an EMBL/GenBank/DDBJ whole genome shotgun (WGS) entry which is preliminary data.</text>
</comment>
<protein>
    <submittedName>
        <fullName evidence="1">Uncharacterized protein</fullName>
    </submittedName>
</protein>